<protein>
    <submittedName>
        <fullName evidence="2">Uncharacterized protein</fullName>
    </submittedName>
</protein>
<sequence>GRYGVSQKASTRKARTVDVLIPEVWRKRRTQSRGAYFRKTPSEDKRPGLKVRRNDNDEILNTSVKSNDNQLPPLLNDHESEMNFNDTDMKDDIFPVLQPLVIKAALSTLSLNSTDSPTTETRRSSRQCTIPKQYNDYDM</sequence>
<comment type="caution">
    <text evidence="2">The sequence shown here is derived from an EMBL/GenBank/DDBJ whole genome shotgun (WGS) entry which is preliminary data.</text>
</comment>
<feature type="region of interest" description="Disordered" evidence="1">
    <location>
        <begin position="112"/>
        <end position="139"/>
    </location>
</feature>
<evidence type="ECO:0000313" key="3">
    <source>
        <dbReference type="Proteomes" id="UP000682733"/>
    </source>
</evidence>
<proteinExistence type="predicted"/>
<dbReference type="EMBL" id="CAJOBA010094007">
    <property type="protein sequence ID" value="CAF4496250.1"/>
    <property type="molecule type" value="Genomic_DNA"/>
</dbReference>
<dbReference type="AlphaFoldDB" id="A0A8S2XF50"/>
<reference evidence="2" key="1">
    <citation type="submission" date="2021-02" db="EMBL/GenBank/DDBJ databases">
        <authorList>
            <person name="Nowell W R."/>
        </authorList>
    </citation>
    <scope>NUCLEOTIDE SEQUENCE</scope>
</reference>
<feature type="compositionally biased region" description="Basic and acidic residues" evidence="1">
    <location>
        <begin position="40"/>
        <end position="56"/>
    </location>
</feature>
<feature type="non-terminal residue" evidence="2">
    <location>
        <position position="1"/>
    </location>
</feature>
<dbReference type="Proteomes" id="UP000682733">
    <property type="component" value="Unassembled WGS sequence"/>
</dbReference>
<organism evidence="2 3">
    <name type="scientific">Didymodactylos carnosus</name>
    <dbReference type="NCBI Taxonomy" id="1234261"/>
    <lineage>
        <taxon>Eukaryota</taxon>
        <taxon>Metazoa</taxon>
        <taxon>Spiralia</taxon>
        <taxon>Gnathifera</taxon>
        <taxon>Rotifera</taxon>
        <taxon>Eurotatoria</taxon>
        <taxon>Bdelloidea</taxon>
        <taxon>Philodinida</taxon>
        <taxon>Philodinidae</taxon>
        <taxon>Didymodactylos</taxon>
    </lineage>
</organism>
<feature type="non-terminal residue" evidence="2">
    <location>
        <position position="139"/>
    </location>
</feature>
<feature type="region of interest" description="Disordered" evidence="1">
    <location>
        <begin position="31"/>
        <end position="57"/>
    </location>
</feature>
<gene>
    <name evidence="2" type="ORF">TMI583_LOCUS47764</name>
</gene>
<name>A0A8S2XF50_9BILA</name>
<evidence type="ECO:0000313" key="2">
    <source>
        <dbReference type="EMBL" id="CAF4496250.1"/>
    </source>
</evidence>
<evidence type="ECO:0000256" key="1">
    <source>
        <dbReference type="SAM" id="MobiDB-lite"/>
    </source>
</evidence>
<accession>A0A8S2XF50</accession>